<organism evidence="2 3">
    <name type="scientific">Nocardia aurantiaca</name>
    <dbReference type="NCBI Taxonomy" id="2675850"/>
    <lineage>
        <taxon>Bacteria</taxon>
        <taxon>Bacillati</taxon>
        <taxon>Actinomycetota</taxon>
        <taxon>Actinomycetes</taxon>
        <taxon>Mycobacteriales</taxon>
        <taxon>Nocardiaceae</taxon>
        <taxon>Nocardia</taxon>
    </lineage>
</organism>
<dbReference type="AlphaFoldDB" id="A0A6I3KP56"/>
<dbReference type="Proteomes" id="UP000432464">
    <property type="component" value="Unassembled WGS sequence"/>
</dbReference>
<keyword evidence="3" id="KW-1185">Reference proteome</keyword>
<reference evidence="2 3" key="1">
    <citation type="submission" date="2019-11" db="EMBL/GenBank/DDBJ databases">
        <title>Nocardia sp. nov. CT2-14 isolated from soil.</title>
        <authorList>
            <person name="Kanchanasin P."/>
            <person name="Tanasupawat S."/>
            <person name="Yuki M."/>
            <person name="Kudo T."/>
        </authorList>
    </citation>
    <scope>NUCLEOTIDE SEQUENCE [LARGE SCALE GENOMIC DNA]</scope>
    <source>
        <strain evidence="2 3">CT2-14</strain>
    </source>
</reference>
<keyword evidence="1" id="KW-0812">Transmembrane</keyword>
<keyword evidence="1" id="KW-1133">Transmembrane helix</keyword>
<dbReference type="RefSeq" id="WP_154786765.1">
    <property type="nucleotide sequence ID" value="NZ_WMBB01000002.1"/>
</dbReference>
<accession>A0A6I3KP56</accession>
<sequence>MTVRERLGLPVFGGGLNYGEPYETSDGATIITVTGTGGLLGPRPLGIFVVRADKVKWEPAVDMSRIALLGVLTGLISAVLGTAAVLRRPPWPDTAIRIVRRS</sequence>
<feature type="transmembrane region" description="Helical" evidence="1">
    <location>
        <begin position="66"/>
        <end position="86"/>
    </location>
</feature>
<keyword evidence="1" id="KW-0472">Membrane</keyword>
<gene>
    <name evidence="2" type="ORF">GLP40_06130</name>
</gene>
<protein>
    <submittedName>
        <fullName evidence="2">Uncharacterized protein</fullName>
    </submittedName>
</protein>
<comment type="caution">
    <text evidence="2">The sequence shown here is derived from an EMBL/GenBank/DDBJ whole genome shotgun (WGS) entry which is preliminary data.</text>
</comment>
<dbReference type="EMBL" id="WMBB01000002">
    <property type="protein sequence ID" value="MTE12363.1"/>
    <property type="molecule type" value="Genomic_DNA"/>
</dbReference>
<evidence type="ECO:0000256" key="1">
    <source>
        <dbReference type="SAM" id="Phobius"/>
    </source>
</evidence>
<evidence type="ECO:0000313" key="2">
    <source>
        <dbReference type="EMBL" id="MTE12363.1"/>
    </source>
</evidence>
<name>A0A6I3KP56_9NOCA</name>
<proteinExistence type="predicted"/>
<evidence type="ECO:0000313" key="3">
    <source>
        <dbReference type="Proteomes" id="UP000432464"/>
    </source>
</evidence>